<sequence>MKHFYIERVDQAIDQLKEVLIRHQESDGRWNFCFESGTMTDAYMILLMKLLEIDNEPVCRLLVERILSKQTKDGTWKLYADEKEGNLSATIDSALALIYAGVKNERDPELKKAREFIRIQGGAQKAGSLTKVLLSLLGHMKWSDIPKIPVEFLLLPIWSPVNFFDFVGYTRVHVAPILLVADRNFSVELKGKSRADQWLPSVSRISDFSHQDIWADDEMMAALSSLPFSREEMHEKAVRFGERFLLKRIEADGTLYSYFTSTFLMVFALLSLGYKKDHPILRRAVQGLISMLYKLKEGAHLQETTSTVWDTSLILYALQEAGMKADHSAVKRGLQYILKRQHTKKGDWAIRNPGVLPGGWGFSDTNTINPDVDDTSVCLRALAPSVRSDQYQDAWVRGFRWLLSMQNRDGGWPAFEKNTHKAWLRLLPYKDGRPVWGDPSTADLTGRTLHFLGTVMGWTTDNPVVRRGWSWLYHHQRLDGSWFGRWGITFIYGTWAALTGLAAIGIPRHHPTVRKGIRWLLSIQNEDGGWGESCLSDVKKKYVPLKASTPSQTAWALDALIAFYDQPTPEIQAGVKCLLRLLEREGWETSYPTGAGLAGQFYIHYHSYRYVWPLVALAHYRNKYGP</sequence>
<dbReference type="NCBIfam" id="TIGR01507">
    <property type="entry name" value="hopene_cyclase"/>
    <property type="match status" value="1"/>
</dbReference>
<keyword evidence="4" id="KW-0413">Isomerase</keyword>
<dbReference type="Gene3D" id="1.50.10.20">
    <property type="match status" value="2"/>
</dbReference>
<dbReference type="STRING" id="1173111.SAMN05444955_1232"/>
<evidence type="ECO:0000256" key="3">
    <source>
        <dbReference type="ARBA" id="ARBA00022737"/>
    </source>
</evidence>
<organism evidence="8 9">
    <name type="scientific">Lihuaxuella thermophila</name>
    <dbReference type="NCBI Taxonomy" id="1173111"/>
    <lineage>
        <taxon>Bacteria</taxon>
        <taxon>Bacillati</taxon>
        <taxon>Bacillota</taxon>
        <taxon>Bacilli</taxon>
        <taxon>Bacillales</taxon>
        <taxon>Thermoactinomycetaceae</taxon>
        <taxon>Lihuaxuella</taxon>
    </lineage>
</organism>
<evidence type="ECO:0000256" key="5">
    <source>
        <dbReference type="SAM" id="Phobius"/>
    </source>
</evidence>
<feature type="domain" description="Squalene cyclase C-terminal" evidence="6">
    <location>
        <begin position="306"/>
        <end position="622"/>
    </location>
</feature>
<feature type="domain" description="Squalene cyclase N-terminal" evidence="7">
    <location>
        <begin position="13"/>
        <end position="293"/>
    </location>
</feature>
<dbReference type="GO" id="GO:0016104">
    <property type="term" value="P:triterpenoid biosynthetic process"/>
    <property type="evidence" value="ECO:0007669"/>
    <property type="project" value="InterPro"/>
</dbReference>
<dbReference type="SFLD" id="SFLDG01016">
    <property type="entry name" value="Prenyltransferase_Like_2"/>
    <property type="match status" value="1"/>
</dbReference>
<dbReference type="InterPro" id="IPR008930">
    <property type="entry name" value="Terpenoid_cyclase/PrenylTrfase"/>
</dbReference>
<evidence type="ECO:0000256" key="2">
    <source>
        <dbReference type="ARBA" id="ARBA00009755"/>
    </source>
</evidence>
<evidence type="ECO:0000259" key="7">
    <source>
        <dbReference type="Pfam" id="PF13249"/>
    </source>
</evidence>
<dbReference type="GO" id="GO:0016866">
    <property type="term" value="F:intramolecular transferase activity"/>
    <property type="evidence" value="ECO:0007669"/>
    <property type="project" value="InterPro"/>
</dbReference>
<evidence type="ECO:0000259" key="6">
    <source>
        <dbReference type="Pfam" id="PF13243"/>
    </source>
</evidence>
<dbReference type="UniPathway" id="UPA00337"/>
<dbReference type="SUPFAM" id="SSF48239">
    <property type="entry name" value="Terpenoid cyclases/Protein prenyltransferases"/>
    <property type="match status" value="2"/>
</dbReference>
<dbReference type="InterPro" id="IPR032696">
    <property type="entry name" value="SQ_cyclase_C"/>
</dbReference>
<dbReference type="Pfam" id="PF13249">
    <property type="entry name" value="SQHop_cyclase_N"/>
    <property type="match status" value="1"/>
</dbReference>
<keyword evidence="5" id="KW-0812">Transmembrane</keyword>
<comment type="pathway">
    <text evidence="1">Secondary metabolite biosynthesis; hopanoid biosynthesis.</text>
</comment>
<evidence type="ECO:0000256" key="1">
    <source>
        <dbReference type="ARBA" id="ARBA00004999"/>
    </source>
</evidence>
<dbReference type="Pfam" id="PF13243">
    <property type="entry name" value="SQHop_cyclase_C"/>
    <property type="match status" value="1"/>
</dbReference>
<dbReference type="OrthoDB" id="9758578at2"/>
<gene>
    <name evidence="8" type="ORF">SAMN05444955_1232</name>
</gene>
<feature type="transmembrane region" description="Helical" evidence="5">
    <location>
        <begin position="255"/>
        <end position="274"/>
    </location>
</feature>
<keyword evidence="5" id="KW-0472">Membrane</keyword>
<accession>A0A1H8JBI1</accession>
<comment type="similarity">
    <text evidence="2">Belongs to the terpene cyclase/mutase family.</text>
</comment>
<dbReference type="RefSeq" id="WP_089973141.1">
    <property type="nucleotide sequence ID" value="NZ_FOCQ01000023.1"/>
</dbReference>
<dbReference type="PROSITE" id="PS01074">
    <property type="entry name" value="TERPENE_SYNTHASES"/>
    <property type="match status" value="1"/>
</dbReference>
<evidence type="ECO:0000313" key="8">
    <source>
        <dbReference type="EMBL" id="SEN77468.1"/>
    </source>
</evidence>
<keyword evidence="3" id="KW-0677">Repeat</keyword>
<dbReference type="EMBL" id="FOCQ01000023">
    <property type="protein sequence ID" value="SEN77468.1"/>
    <property type="molecule type" value="Genomic_DNA"/>
</dbReference>
<dbReference type="AlphaFoldDB" id="A0A1H8JBI1"/>
<evidence type="ECO:0000313" key="9">
    <source>
        <dbReference type="Proteomes" id="UP000199695"/>
    </source>
</evidence>
<evidence type="ECO:0000256" key="4">
    <source>
        <dbReference type="ARBA" id="ARBA00023235"/>
    </source>
</evidence>
<dbReference type="InterPro" id="IPR018333">
    <property type="entry name" value="Squalene_cyclase"/>
</dbReference>
<dbReference type="InterPro" id="IPR002365">
    <property type="entry name" value="Terpene_synthase_CS"/>
</dbReference>
<reference evidence="8 9" key="1">
    <citation type="submission" date="2016-10" db="EMBL/GenBank/DDBJ databases">
        <authorList>
            <person name="de Groot N.N."/>
        </authorList>
    </citation>
    <scope>NUCLEOTIDE SEQUENCE [LARGE SCALE GENOMIC DNA]</scope>
    <source>
        <strain evidence="8 9">DSM 46701</strain>
    </source>
</reference>
<name>A0A1H8JBI1_9BACL</name>
<dbReference type="Proteomes" id="UP000199695">
    <property type="component" value="Unassembled WGS sequence"/>
</dbReference>
<feature type="transmembrane region" description="Helical" evidence="5">
    <location>
        <begin position="486"/>
        <end position="506"/>
    </location>
</feature>
<dbReference type="NCBIfam" id="TIGR01787">
    <property type="entry name" value="squalene_cyclas"/>
    <property type="match status" value="1"/>
</dbReference>
<dbReference type="InterPro" id="IPR006400">
    <property type="entry name" value="Hopene-cyclase"/>
</dbReference>
<dbReference type="PANTHER" id="PTHR11764:SF20">
    <property type="entry name" value="LANOSTEROL SYNTHASE"/>
    <property type="match status" value="1"/>
</dbReference>
<dbReference type="InterPro" id="IPR032697">
    <property type="entry name" value="SQ_cyclase_N"/>
</dbReference>
<proteinExistence type="inferred from homology"/>
<keyword evidence="5" id="KW-1133">Transmembrane helix</keyword>
<dbReference type="PANTHER" id="PTHR11764">
    <property type="entry name" value="TERPENE CYCLASE/MUTASE FAMILY MEMBER"/>
    <property type="match status" value="1"/>
</dbReference>
<keyword evidence="9" id="KW-1185">Reference proteome</keyword>
<protein>
    <submittedName>
        <fullName evidence="8">Sporulenol synthase</fullName>
    </submittedName>
</protein>
<dbReference type="GO" id="GO:0005811">
    <property type="term" value="C:lipid droplet"/>
    <property type="evidence" value="ECO:0007669"/>
    <property type="project" value="InterPro"/>
</dbReference>